<dbReference type="SUPFAM" id="SSF47413">
    <property type="entry name" value="lambda repressor-like DNA-binding domains"/>
    <property type="match status" value="1"/>
</dbReference>
<dbReference type="Proteomes" id="UP000184278">
    <property type="component" value="Unassembled WGS sequence"/>
</dbReference>
<dbReference type="PANTHER" id="PTHR46558:SF4">
    <property type="entry name" value="DNA-BIDING PHAGE PROTEIN"/>
    <property type="match status" value="1"/>
</dbReference>
<dbReference type="STRING" id="1121131.SAMN02745229_00167"/>
<sequence length="102" mass="11829">MHERLKKARKSLKMSQAFVAEQMQLSRPTISAIESGQRKVSAEELARFSKLYGISVDELMYGKISTKGQIDNFTRLFAELSEIDQREILNLIDFKRKFKTID</sequence>
<dbReference type="GO" id="GO:0003677">
    <property type="term" value="F:DNA binding"/>
    <property type="evidence" value="ECO:0007669"/>
    <property type="project" value="UniProtKB-KW"/>
</dbReference>
<reference evidence="4" key="1">
    <citation type="submission" date="2016-11" db="EMBL/GenBank/DDBJ databases">
        <authorList>
            <person name="Varghese N."/>
            <person name="Submissions S."/>
        </authorList>
    </citation>
    <scope>NUCLEOTIDE SEQUENCE [LARGE SCALE GENOMIC DNA]</scope>
    <source>
        <strain evidence="4">DSM 3071</strain>
    </source>
</reference>
<organism evidence="3 4">
    <name type="scientific">Butyrivibrio fibrisolvens DSM 3071</name>
    <dbReference type="NCBI Taxonomy" id="1121131"/>
    <lineage>
        <taxon>Bacteria</taxon>
        <taxon>Bacillati</taxon>
        <taxon>Bacillota</taxon>
        <taxon>Clostridia</taxon>
        <taxon>Lachnospirales</taxon>
        <taxon>Lachnospiraceae</taxon>
        <taxon>Butyrivibrio</taxon>
    </lineage>
</organism>
<dbReference type="AlphaFoldDB" id="A0A1M5Q320"/>
<dbReference type="RefSeq" id="WP_073384730.1">
    <property type="nucleotide sequence ID" value="NZ_FQXK01000003.1"/>
</dbReference>
<evidence type="ECO:0000313" key="3">
    <source>
        <dbReference type="EMBL" id="SHH07883.1"/>
    </source>
</evidence>
<name>A0A1M5Q320_BUTFI</name>
<dbReference type="InterPro" id="IPR010982">
    <property type="entry name" value="Lambda_DNA-bd_dom_sf"/>
</dbReference>
<dbReference type="PANTHER" id="PTHR46558">
    <property type="entry name" value="TRACRIPTIONAL REGULATORY PROTEIN-RELATED-RELATED"/>
    <property type="match status" value="1"/>
</dbReference>
<evidence type="ECO:0000313" key="4">
    <source>
        <dbReference type="Proteomes" id="UP000184278"/>
    </source>
</evidence>
<dbReference type="Pfam" id="PF01381">
    <property type="entry name" value="HTH_3"/>
    <property type="match status" value="1"/>
</dbReference>
<dbReference type="CDD" id="cd00093">
    <property type="entry name" value="HTH_XRE"/>
    <property type="match status" value="1"/>
</dbReference>
<proteinExistence type="predicted"/>
<feature type="domain" description="HTH cro/C1-type" evidence="2">
    <location>
        <begin position="5"/>
        <end position="59"/>
    </location>
</feature>
<keyword evidence="1" id="KW-0238">DNA-binding</keyword>
<dbReference type="OrthoDB" id="2735991at2"/>
<dbReference type="GeneID" id="89509091"/>
<dbReference type="PROSITE" id="PS50943">
    <property type="entry name" value="HTH_CROC1"/>
    <property type="match status" value="1"/>
</dbReference>
<gene>
    <name evidence="3" type="ORF">SAMN02745229_00167</name>
</gene>
<dbReference type="SMART" id="SM00530">
    <property type="entry name" value="HTH_XRE"/>
    <property type="match status" value="1"/>
</dbReference>
<evidence type="ECO:0000259" key="2">
    <source>
        <dbReference type="PROSITE" id="PS50943"/>
    </source>
</evidence>
<accession>A0A1M5Q320</accession>
<keyword evidence="4" id="KW-1185">Reference proteome</keyword>
<dbReference type="Gene3D" id="1.10.260.40">
    <property type="entry name" value="lambda repressor-like DNA-binding domains"/>
    <property type="match status" value="1"/>
</dbReference>
<protein>
    <submittedName>
        <fullName evidence="3">Helix-turn-helix</fullName>
    </submittedName>
</protein>
<evidence type="ECO:0000256" key="1">
    <source>
        <dbReference type="ARBA" id="ARBA00023125"/>
    </source>
</evidence>
<dbReference type="EMBL" id="FQXK01000003">
    <property type="protein sequence ID" value="SHH07883.1"/>
    <property type="molecule type" value="Genomic_DNA"/>
</dbReference>
<dbReference type="InterPro" id="IPR001387">
    <property type="entry name" value="Cro/C1-type_HTH"/>
</dbReference>